<dbReference type="EMBL" id="MN562489">
    <property type="protein sequence ID" value="QLI60692.1"/>
    <property type="molecule type" value="Genomic_DNA"/>
</dbReference>
<dbReference type="Proteomes" id="UP000510602">
    <property type="component" value="Segment"/>
</dbReference>
<sequence length="126" mass="14410">MLSSLGHTKRVGQCVWKVTLKLYVHKKDLIKMDFIELCIKNKIVVQSPNGELRPIDELQLEYAAVNMPPTVDESKTENARINSYMRKYTLKQMEDKCKEIGLSSVDSQGKPLPKRPLAMLLLANKH</sequence>
<reference evidence="1 3" key="1">
    <citation type="journal article" date="2015" name="PLoS Pathog.">
        <title>A Novel Virus Causes Scale Drop Disease in Lates calcarifer.</title>
        <authorList>
            <person name="de Groof A."/>
            <person name="Guelen L."/>
            <person name="Deijs M."/>
            <person name="van der Wal Y."/>
            <person name="Miyata M."/>
            <person name="Ng K.S."/>
            <person name="van Grinsven L."/>
            <person name="Simmelink B."/>
            <person name="Biermann Y."/>
            <person name="Grisez L."/>
            <person name="van Lent J."/>
            <person name="de Ronde A."/>
            <person name="Chang S.F."/>
            <person name="Schrier C."/>
            <person name="van der Hoek L."/>
        </authorList>
    </citation>
    <scope>NUCLEOTIDE SEQUENCE [LARGE SCALE GENOMIC DNA]</scope>
    <source>
        <strain evidence="1">C4575</strain>
    </source>
</reference>
<dbReference type="KEGG" id="vg:25479068"/>
<organism evidence="1 3">
    <name type="scientific">Scale drop disease virus</name>
    <dbReference type="NCBI Taxonomy" id="1697349"/>
    <lineage>
        <taxon>Viruses</taxon>
        <taxon>Varidnaviria</taxon>
        <taxon>Bamfordvirae</taxon>
        <taxon>Nucleocytoviricota</taxon>
        <taxon>Megaviricetes</taxon>
        <taxon>Pimascovirales</taxon>
        <taxon>Pimascovirales incertae sedis</taxon>
        <taxon>Iridoviridae</taxon>
        <taxon>Alphairidovirinae</taxon>
        <taxon>Megalocytivirus</taxon>
        <taxon>Megalocytivirus lates1</taxon>
    </lineage>
</organism>
<reference evidence="2 4" key="2">
    <citation type="submission" date="2019-10" db="EMBL/GenBank/DDBJ databases">
        <authorList>
            <person name="Kayansamruaj P."/>
        </authorList>
    </citation>
    <scope>NUCLEOTIDE SEQUENCE [LARGE SCALE GENOMIC DNA]</scope>
    <source>
        <strain evidence="2">SDDV_Thai_2019</strain>
    </source>
</reference>
<dbReference type="Proteomes" id="UP000201485">
    <property type="component" value="Segment"/>
</dbReference>
<name>A0A0K1L6E4_9VIRU</name>
<evidence type="ECO:0000313" key="2">
    <source>
        <dbReference type="EMBL" id="QLI60692.1"/>
    </source>
</evidence>
<accession>A0A0K1L6E4</accession>
<keyword evidence="3" id="KW-1185">Reference proteome</keyword>
<proteinExistence type="predicted"/>
<gene>
    <name evidence="1" type="ORF">SDDV_019</name>
</gene>
<dbReference type="EMBL" id="KR139659">
    <property type="protein sequence ID" value="AKU37434.1"/>
    <property type="molecule type" value="Genomic_DNA"/>
</dbReference>
<dbReference type="RefSeq" id="YP_009163780.1">
    <property type="nucleotide sequence ID" value="NC_027778.1"/>
</dbReference>
<evidence type="ECO:0000313" key="1">
    <source>
        <dbReference type="EMBL" id="AKU37434.1"/>
    </source>
</evidence>
<protein>
    <submittedName>
        <fullName evidence="1">ORF_019L</fullName>
    </submittedName>
</protein>
<evidence type="ECO:0000313" key="4">
    <source>
        <dbReference type="Proteomes" id="UP000510602"/>
    </source>
</evidence>
<dbReference type="GeneID" id="25479068"/>
<evidence type="ECO:0000313" key="3">
    <source>
        <dbReference type="Proteomes" id="UP000201485"/>
    </source>
</evidence>